<dbReference type="GO" id="GO:0016020">
    <property type="term" value="C:membrane"/>
    <property type="evidence" value="ECO:0007669"/>
    <property type="project" value="TreeGrafter"/>
</dbReference>
<dbReference type="WBParaSite" id="MCU_003851-RA">
    <property type="protein sequence ID" value="MCU_003851-RA"/>
    <property type="gene ID" value="MCU_003851"/>
</dbReference>
<dbReference type="OrthoDB" id="110174at2759"/>
<organism evidence="2 3">
    <name type="scientific">Mesocestoides corti</name>
    <name type="common">Flatworm</name>
    <dbReference type="NCBI Taxonomy" id="53468"/>
    <lineage>
        <taxon>Eukaryota</taxon>
        <taxon>Metazoa</taxon>
        <taxon>Spiralia</taxon>
        <taxon>Lophotrochozoa</taxon>
        <taxon>Platyhelminthes</taxon>
        <taxon>Cestoda</taxon>
        <taxon>Eucestoda</taxon>
        <taxon>Cyclophyllidea</taxon>
        <taxon>Mesocestoididae</taxon>
        <taxon>Mesocestoides</taxon>
    </lineage>
</organism>
<evidence type="ECO:0000256" key="1">
    <source>
        <dbReference type="SAM" id="Phobius"/>
    </source>
</evidence>
<dbReference type="Proteomes" id="UP000267029">
    <property type="component" value="Unassembled WGS sequence"/>
</dbReference>
<proteinExistence type="predicted"/>
<keyword evidence="3" id="KW-1185">Reference proteome</keyword>
<reference evidence="4" key="2">
    <citation type="submission" date="2019-11" db="UniProtKB">
        <authorList>
            <consortium name="WormBaseParasite"/>
        </authorList>
    </citation>
    <scope>IDENTIFICATION</scope>
</reference>
<keyword evidence="1" id="KW-0472">Membrane</keyword>
<keyword evidence="1" id="KW-1133">Transmembrane helix</keyword>
<feature type="transmembrane region" description="Helical" evidence="1">
    <location>
        <begin position="21"/>
        <end position="38"/>
    </location>
</feature>
<keyword evidence="1" id="KW-0812">Transmembrane</keyword>
<dbReference type="PANTHER" id="PTHR21824:SF4">
    <property type="entry name" value="TRANSMEMBRANE PROTEIN 177"/>
    <property type="match status" value="1"/>
</dbReference>
<accession>A0A0R3UIY5</accession>
<name>A0A0R3UIY5_MESCO</name>
<evidence type="ECO:0000313" key="4">
    <source>
        <dbReference type="WBParaSite" id="MCU_003851-RA"/>
    </source>
</evidence>
<evidence type="ECO:0000313" key="3">
    <source>
        <dbReference type="Proteomes" id="UP000267029"/>
    </source>
</evidence>
<reference evidence="2 3" key="1">
    <citation type="submission" date="2018-10" db="EMBL/GenBank/DDBJ databases">
        <authorList>
            <consortium name="Pathogen Informatics"/>
        </authorList>
    </citation>
    <scope>NUCLEOTIDE SEQUENCE [LARGE SCALE GENOMIC DNA]</scope>
</reference>
<dbReference type="InterPro" id="IPR026620">
    <property type="entry name" value="TMEM177"/>
</dbReference>
<sequence>MNHTSKFNALMKLIFLRNSQAFAAIGFVGASVFSYYVQPYLEVFNRWNHVKTRIGREMEPNSRVVRIANSAFAKLKVPEALSQKVDIFLTKYAESVALGSLDTDSDGYAFIGLPYFSVYEDSSDIPLEDLTFSSPLFPYAAHSSLGKKRLQLMHISDSALEFLVAREVARLLGSAKLADCRKSETSKFSTFFPSPRMSARIASLSLIATLYLSYQTCYALNRLLRLHIACPRSLRVLNYLGVAALMVLCQRQILVSWQHHVCLALDKAVCEACSDFYAGGIEYYKWKREWNSFWTQVLPVCRKAMRLLRQVSAGSLTPELSPALKYQVQMALSDPAILQRDPSEYYFIPPSIVHMNRSSKDPVPLLEDCSLSYLSAYHLPAYDVNSRQGDEKFASDGETLRLNLPGLLSFGVFPAWLAFIFEMLSFPATCGQRKTQLEFDLLAS</sequence>
<dbReference type="EMBL" id="UXSR01005364">
    <property type="protein sequence ID" value="VDD81427.1"/>
    <property type="molecule type" value="Genomic_DNA"/>
</dbReference>
<protein>
    <submittedName>
        <fullName evidence="4">Transmembrane protein</fullName>
    </submittedName>
</protein>
<evidence type="ECO:0000313" key="2">
    <source>
        <dbReference type="EMBL" id="VDD81427.1"/>
    </source>
</evidence>
<gene>
    <name evidence="2" type="ORF">MCOS_LOCUS7430</name>
</gene>
<dbReference type="AlphaFoldDB" id="A0A0R3UIY5"/>
<dbReference type="PANTHER" id="PTHR21824">
    <property type="entry name" value="TRANSMEMBRANE PROTEIN 177"/>
    <property type="match status" value="1"/>
</dbReference>